<reference evidence="1 2" key="1">
    <citation type="submission" date="2020-02" db="EMBL/GenBank/DDBJ databases">
        <title>Bacillus aquiflavi sp. nov., isolated from yellow water of strong flavor Chinese baijiu in Yibin region of China.</title>
        <authorList>
            <person name="Xie J."/>
        </authorList>
    </citation>
    <scope>NUCLEOTIDE SEQUENCE [LARGE SCALE GENOMIC DNA]</scope>
    <source>
        <strain evidence="1 2">SA4</strain>
    </source>
</reference>
<dbReference type="Proteomes" id="UP000481043">
    <property type="component" value="Unassembled WGS sequence"/>
</dbReference>
<dbReference type="RefSeq" id="WP_163180714.1">
    <property type="nucleotide sequence ID" value="NZ_JAAIWM010000006.1"/>
</dbReference>
<dbReference type="EMBL" id="JAAIWM010000006">
    <property type="protein sequence ID" value="NEY73238.1"/>
    <property type="molecule type" value="Genomic_DNA"/>
</dbReference>
<sequence length="123" mass="14041">MTTSMVYQAQAGDGFKEKSVKRTNSFFNTLEEAVSEALALKEKMDTTYKNKIEWDYKMKITSSQNKMKILKGYLAGDKKSKAFYLQIKLVELQEEFGVVAPKKPKKISVKDKKVMTNVTKVSI</sequence>
<organism evidence="1 2">
    <name type="scientific">Bacillus mesophilus</name>
    <dbReference type="NCBI Taxonomy" id="1808955"/>
    <lineage>
        <taxon>Bacteria</taxon>
        <taxon>Bacillati</taxon>
        <taxon>Bacillota</taxon>
        <taxon>Bacilli</taxon>
        <taxon>Bacillales</taxon>
        <taxon>Bacillaceae</taxon>
        <taxon>Bacillus</taxon>
    </lineage>
</organism>
<keyword evidence="2" id="KW-1185">Reference proteome</keyword>
<gene>
    <name evidence="1" type="ORF">G4D63_16010</name>
</gene>
<evidence type="ECO:0000313" key="2">
    <source>
        <dbReference type="Proteomes" id="UP000481043"/>
    </source>
</evidence>
<dbReference type="AlphaFoldDB" id="A0A6M0QDN6"/>
<accession>A0A6M0QDN6</accession>
<comment type="caution">
    <text evidence="1">The sequence shown here is derived from an EMBL/GenBank/DDBJ whole genome shotgun (WGS) entry which is preliminary data.</text>
</comment>
<name>A0A6M0QDN6_9BACI</name>
<evidence type="ECO:0000313" key="1">
    <source>
        <dbReference type="EMBL" id="NEY73238.1"/>
    </source>
</evidence>
<protein>
    <submittedName>
        <fullName evidence="1">Uncharacterized protein</fullName>
    </submittedName>
</protein>
<proteinExistence type="predicted"/>